<feature type="repeat" description="WD" evidence="5">
    <location>
        <begin position="428"/>
        <end position="470"/>
    </location>
</feature>
<dbReference type="CDD" id="cd00200">
    <property type="entry name" value="WD40"/>
    <property type="match status" value="1"/>
</dbReference>
<keyword evidence="4 6" id="KW-0067">ATP-binding</keyword>
<keyword evidence="1 5" id="KW-0853">WD repeat</keyword>
<dbReference type="InterPro" id="IPR001680">
    <property type="entry name" value="WD40_rpt"/>
</dbReference>
<keyword evidence="3 6" id="KW-0547">Nucleotide-binding</keyword>
<dbReference type="Gene3D" id="2.130.10.10">
    <property type="entry name" value="YVTN repeat-like/Quinoprotein amine dehydrogenase"/>
    <property type="match status" value="3"/>
</dbReference>
<protein>
    <submittedName>
        <fullName evidence="8">Protein kinase</fullName>
    </submittedName>
</protein>
<dbReference type="RefSeq" id="WP_154787219.1">
    <property type="nucleotide sequence ID" value="NZ_WMBB01000003.1"/>
</dbReference>
<dbReference type="SUPFAM" id="SSF56112">
    <property type="entry name" value="Protein kinase-like (PK-like)"/>
    <property type="match status" value="1"/>
</dbReference>
<accession>A0A6I3KXI0</accession>
<feature type="repeat" description="WD" evidence="5">
    <location>
        <begin position="385"/>
        <end position="420"/>
    </location>
</feature>
<gene>
    <name evidence="8" type="ORF">GLP40_08410</name>
</gene>
<dbReference type="Gene3D" id="3.30.200.20">
    <property type="entry name" value="Phosphorylase Kinase, domain 1"/>
    <property type="match status" value="1"/>
</dbReference>
<keyword evidence="8" id="KW-0418">Kinase</keyword>
<dbReference type="PANTHER" id="PTHR19879">
    <property type="entry name" value="TRANSCRIPTION INITIATION FACTOR TFIID"/>
    <property type="match status" value="1"/>
</dbReference>
<comment type="caution">
    <text evidence="8">The sequence shown here is derived from an EMBL/GenBank/DDBJ whole genome shotgun (WGS) entry which is preliminary data.</text>
</comment>
<dbReference type="InterPro" id="IPR020472">
    <property type="entry name" value="WD40_PAC1"/>
</dbReference>
<dbReference type="PROSITE" id="PS50011">
    <property type="entry name" value="PROTEIN_KINASE_DOM"/>
    <property type="match status" value="1"/>
</dbReference>
<evidence type="ECO:0000256" key="2">
    <source>
        <dbReference type="ARBA" id="ARBA00022737"/>
    </source>
</evidence>
<dbReference type="AlphaFoldDB" id="A0A6I3KXI0"/>
<name>A0A6I3KXI0_9NOCA</name>
<evidence type="ECO:0000256" key="6">
    <source>
        <dbReference type="PROSITE-ProRule" id="PRU10141"/>
    </source>
</evidence>
<dbReference type="SUPFAM" id="SSF50978">
    <property type="entry name" value="WD40 repeat-like"/>
    <property type="match status" value="1"/>
</dbReference>
<dbReference type="Proteomes" id="UP000432464">
    <property type="component" value="Unassembled WGS sequence"/>
</dbReference>
<feature type="repeat" description="WD" evidence="5">
    <location>
        <begin position="608"/>
        <end position="649"/>
    </location>
</feature>
<dbReference type="PROSITE" id="PS50294">
    <property type="entry name" value="WD_REPEATS_REGION"/>
    <property type="match status" value="6"/>
</dbReference>
<dbReference type="EMBL" id="WMBB01000003">
    <property type="protein sequence ID" value="MTE12794.1"/>
    <property type="molecule type" value="Genomic_DNA"/>
</dbReference>
<evidence type="ECO:0000259" key="7">
    <source>
        <dbReference type="PROSITE" id="PS50011"/>
    </source>
</evidence>
<proteinExistence type="predicted"/>
<evidence type="ECO:0000313" key="8">
    <source>
        <dbReference type="EMBL" id="MTE12794.1"/>
    </source>
</evidence>
<dbReference type="Gene3D" id="1.10.510.10">
    <property type="entry name" value="Transferase(Phosphotransferase) domain 1"/>
    <property type="match status" value="1"/>
</dbReference>
<dbReference type="PANTHER" id="PTHR19879:SF9">
    <property type="entry name" value="TRANSCRIPTION INITIATION FACTOR TFIID SUBUNIT 5"/>
    <property type="match status" value="1"/>
</dbReference>
<keyword evidence="2" id="KW-0677">Repeat</keyword>
<dbReference type="Pfam" id="PF00400">
    <property type="entry name" value="WD40"/>
    <property type="match status" value="6"/>
</dbReference>
<dbReference type="PROSITE" id="PS00678">
    <property type="entry name" value="WD_REPEATS_1"/>
    <property type="match status" value="4"/>
</dbReference>
<feature type="repeat" description="WD" evidence="5">
    <location>
        <begin position="472"/>
        <end position="513"/>
    </location>
</feature>
<feature type="repeat" description="WD" evidence="5">
    <location>
        <begin position="565"/>
        <end position="606"/>
    </location>
</feature>
<evidence type="ECO:0000256" key="1">
    <source>
        <dbReference type="ARBA" id="ARBA00022574"/>
    </source>
</evidence>
<dbReference type="Pfam" id="PF00069">
    <property type="entry name" value="Pkinase"/>
    <property type="match status" value="1"/>
</dbReference>
<keyword evidence="8" id="KW-0808">Transferase</keyword>
<dbReference type="PROSITE" id="PS00107">
    <property type="entry name" value="PROTEIN_KINASE_ATP"/>
    <property type="match status" value="1"/>
</dbReference>
<keyword evidence="9" id="KW-1185">Reference proteome</keyword>
<sequence length="684" mass="72753">MVVISEMDGSRGLEFQRGRVFAGYTIERLLGTGGMGRVYLAQHPRLERLVALKVLGNGGPVDAKARAAFDREAALAARLDHPNIVAVYDRSGPNDSMSWLSMRYIDGGDVTALLASEPEGLAAERAVRLISDAAHALDFAHQRGVLHRDVKPANLLVEHDPRGGERALLSDFGIARTLDDTVTLSGMAASFAYVAPERLTDRPVDHRADIYSLGCTLFQLLTGQPPFPRADQAAVITAHLTEPPPAPSARRPGLPVALDTVIATAMAKDPEDRYPSCVAFAEDAARAVKSTAPMALVVDHRHHDGEHETSSPTVILPPDAAARITPTVEVRAAAETPPYGRHQISRRRLLIAGVVGIPATAAGVTGALIASRSDTRKSPSLIATLTGPTDAVVSVAFSPDGSLLAAGSWDKTVWLWNVHTHQPAGPPLTGHTSDINSVAFNPVVGTMLVTGSGDRTARLWNVHTGKPDGSPLTGHTDGVTSVAFSPDGSLITTGSGDKTVRIWNTRTGQPDGRPLSYEGRVIMSVAFSPDGTELATALADVAPYDRNNSVPVWNVQSRIYDSPLFIDNTETVSSVVFSPDGTLLATGSTDKTVRVWKQRSRAQDGSPLTGHTDTVNSIAFSPDGTLLASGSHDKTVRLWNLLTREPAGTPLTGHTDEVWSVAFSPDGTLLATGSRDKTVRLWKL</sequence>
<evidence type="ECO:0000256" key="5">
    <source>
        <dbReference type="PROSITE-ProRule" id="PRU00221"/>
    </source>
</evidence>
<dbReference type="InterPro" id="IPR015943">
    <property type="entry name" value="WD40/YVTN_repeat-like_dom_sf"/>
</dbReference>
<evidence type="ECO:0000313" key="9">
    <source>
        <dbReference type="Proteomes" id="UP000432464"/>
    </source>
</evidence>
<dbReference type="PRINTS" id="PR00320">
    <property type="entry name" value="GPROTEINBRPT"/>
</dbReference>
<dbReference type="InterPro" id="IPR036322">
    <property type="entry name" value="WD40_repeat_dom_sf"/>
</dbReference>
<feature type="domain" description="Protein kinase" evidence="7">
    <location>
        <begin position="24"/>
        <end position="285"/>
    </location>
</feature>
<dbReference type="CDD" id="cd14014">
    <property type="entry name" value="STKc_PknB_like"/>
    <property type="match status" value="1"/>
</dbReference>
<dbReference type="PROSITE" id="PS50082">
    <property type="entry name" value="WD_REPEATS_2"/>
    <property type="match status" value="6"/>
</dbReference>
<feature type="binding site" evidence="6">
    <location>
        <position position="53"/>
    </location>
    <ligand>
        <name>ATP</name>
        <dbReference type="ChEBI" id="CHEBI:30616"/>
    </ligand>
</feature>
<dbReference type="InterPro" id="IPR017441">
    <property type="entry name" value="Protein_kinase_ATP_BS"/>
</dbReference>
<dbReference type="InterPro" id="IPR019775">
    <property type="entry name" value="WD40_repeat_CS"/>
</dbReference>
<dbReference type="SMART" id="SM00320">
    <property type="entry name" value="WD40"/>
    <property type="match status" value="7"/>
</dbReference>
<feature type="repeat" description="WD" evidence="5">
    <location>
        <begin position="651"/>
        <end position="684"/>
    </location>
</feature>
<dbReference type="InterPro" id="IPR000719">
    <property type="entry name" value="Prot_kinase_dom"/>
</dbReference>
<dbReference type="InterPro" id="IPR008271">
    <property type="entry name" value="Ser/Thr_kinase_AS"/>
</dbReference>
<dbReference type="InterPro" id="IPR011009">
    <property type="entry name" value="Kinase-like_dom_sf"/>
</dbReference>
<reference evidence="8 9" key="1">
    <citation type="submission" date="2019-11" db="EMBL/GenBank/DDBJ databases">
        <title>Nocardia sp. nov. CT2-14 isolated from soil.</title>
        <authorList>
            <person name="Kanchanasin P."/>
            <person name="Tanasupawat S."/>
            <person name="Yuki M."/>
            <person name="Kudo T."/>
        </authorList>
    </citation>
    <scope>NUCLEOTIDE SEQUENCE [LARGE SCALE GENOMIC DNA]</scope>
    <source>
        <strain evidence="8 9">CT2-14</strain>
    </source>
</reference>
<dbReference type="GO" id="GO:0004672">
    <property type="term" value="F:protein kinase activity"/>
    <property type="evidence" value="ECO:0007669"/>
    <property type="project" value="InterPro"/>
</dbReference>
<dbReference type="SMART" id="SM00220">
    <property type="entry name" value="S_TKc"/>
    <property type="match status" value="1"/>
</dbReference>
<evidence type="ECO:0000256" key="4">
    <source>
        <dbReference type="ARBA" id="ARBA00022840"/>
    </source>
</evidence>
<organism evidence="8 9">
    <name type="scientific">Nocardia aurantiaca</name>
    <dbReference type="NCBI Taxonomy" id="2675850"/>
    <lineage>
        <taxon>Bacteria</taxon>
        <taxon>Bacillati</taxon>
        <taxon>Actinomycetota</taxon>
        <taxon>Actinomycetes</taxon>
        <taxon>Mycobacteriales</taxon>
        <taxon>Nocardiaceae</taxon>
        <taxon>Nocardia</taxon>
    </lineage>
</organism>
<dbReference type="GO" id="GO:0005524">
    <property type="term" value="F:ATP binding"/>
    <property type="evidence" value="ECO:0007669"/>
    <property type="project" value="UniProtKB-UniRule"/>
</dbReference>
<dbReference type="PROSITE" id="PS00108">
    <property type="entry name" value="PROTEIN_KINASE_ST"/>
    <property type="match status" value="1"/>
</dbReference>
<evidence type="ECO:0000256" key="3">
    <source>
        <dbReference type="ARBA" id="ARBA00022741"/>
    </source>
</evidence>